<sequence>MEDHETLGAEEWYLPGYGHVKTVIPSTSTVVPPPVTTTDTPHGNPEPVSRAEKYQKTPGAHREETHSWRPSNHEDVGTIHSCEGSPERITFREIRLDFRGTLRPKRIGDLDLNQQVESIISVFGALKREFFEVGKEVLSGYNAGNRGRLEVFDALAKKTGAYVKPPSYNDKVIKLWGEPAQVSAAQELLQELIIRGNALAYQKKRSDWAKIYAHSMTKEENIARKEEHENIIQQLRRAPDASMSFPEKLLFLWPTDELSIKELLGPQLEAFDPIRREFRAHLYLSPDLPDYICVAGYERDIIREIVHLIRVKWNELMASTNIKSKLYVVEPPEPDFMRGRISIKTNHHQLAKPILDGGLLKGAQLADWDGRATLIRSKNDIRVLGATEQALKGLAFFRGYLQMRVNFGTFVLDEYRLAKDGRTGYSFETFREMLLYEKTRGRLLPGLQLTLKELGVRFNCATPLLEPLAPTSESLENIEPAYSVNFEFGGRENELLRLEAEFTRRPGAQEYEVTQRRWVKPHWSGQYGIRRSPLQIAVIDFGRADWQLEIKALQLHDTINVNAALRSFPHAIGFRSGVASERITDDIKRRVIFPESAPISRIIEKAAIRFRLKGTDYILEVARFDEYTRNGLQIRDGRVQCPNPTAISEVPKTTWGASIFGVHWDNLLGQHANMEVGHVASWKRDLDTFFPKNEKGASSGDHPGFQQFILQVKDIAALLGPDMQLVHRNSQSKASNDGIPKIEYKPTGIGIPPKDVEIPTDEQPETTRLLDAELGTLF</sequence>
<name>A0A232LVX4_9EURO</name>
<evidence type="ECO:0000313" key="3">
    <source>
        <dbReference type="EMBL" id="OXV08262.1"/>
    </source>
</evidence>
<reference evidence="3 4" key="1">
    <citation type="journal article" date="2015" name="Environ. Microbiol.">
        <title>Metagenome sequence of Elaphomyces granulatus from sporocarp tissue reveals Ascomycota ectomycorrhizal fingerprints of genome expansion and a Proteobacteria-rich microbiome.</title>
        <authorList>
            <person name="Quandt C.A."/>
            <person name="Kohler A."/>
            <person name="Hesse C.N."/>
            <person name="Sharpton T.J."/>
            <person name="Martin F."/>
            <person name="Spatafora J.W."/>
        </authorList>
    </citation>
    <scope>NUCLEOTIDE SEQUENCE [LARGE SCALE GENOMIC DNA]</scope>
    <source>
        <strain evidence="3 4">OSC145934</strain>
    </source>
</reference>
<feature type="domain" description="DUF7905" evidence="2">
    <location>
        <begin position="368"/>
        <end position="694"/>
    </location>
</feature>
<dbReference type="Pfam" id="PF25482">
    <property type="entry name" value="DUF7905"/>
    <property type="match status" value="1"/>
</dbReference>
<accession>A0A232LVX4</accession>
<proteinExistence type="predicted"/>
<feature type="compositionally biased region" description="Low complexity" evidence="1">
    <location>
        <begin position="28"/>
        <end position="41"/>
    </location>
</feature>
<feature type="compositionally biased region" description="Basic and acidic residues" evidence="1">
    <location>
        <begin position="49"/>
        <end position="77"/>
    </location>
</feature>
<protein>
    <recommendedName>
        <fullName evidence="2">DUF7905 domain-containing protein</fullName>
    </recommendedName>
</protein>
<feature type="region of interest" description="Disordered" evidence="1">
    <location>
        <begin position="28"/>
        <end position="78"/>
    </location>
</feature>
<keyword evidence="4" id="KW-1185">Reference proteome</keyword>
<feature type="region of interest" description="Disordered" evidence="1">
    <location>
        <begin position="728"/>
        <end position="765"/>
    </location>
</feature>
<comment type="caution">
    <text evidence="3">The sequence shown here is derived from an EMBL/GenBank/DDBJ whole genome shotgun (WGS) entry which is preliminary data.</text>
</comment>
<gene>
    <name evidence="3" type="ORF">Egran_03978</name>
</gene>
<evidence type="ECO:0000259" key="2">
    <source>
        <dbReference type="Pfam" id="PF25482"/>
    </source>
</evidence>
<dbReference type="OrthoDB" id="4739136at2759"/>
<evidence type="ECO:0000313" key="4">
    <source>
        <dbReference type="Proteomes" id="UP000243515"/>
    </source>
</evidence>
<evidence type="ECO:0000256" key="1">
    <source>
        <dbReference type="SAM" id="MobiDB-lite"/>
    </source>
</evidence>
<dbReference type="Proteomes" id="UP000243515">
    <property type="component" value="Unassembled WGS sequence"/>
</dbReference>
<dbReference type="EMBL" id="NPHW01004223">
    <property type="protein sequence ID" value="OXV08262.1"/>
    <property type="molecule type" value="Genomic_DNA"/>
</dbReference>
<organism evidence="3 4">
    <name type="scientific">Elaphomyces granulatus</name>
    <dbReference type="NCBI Taxonomy" id="519963"/>
    <lineage>
        <taxon>Eukaryota</taxon>
        <taxon>Fungi</taxon>
        <taxon>Dikarya</taxon>
        <taxon>Ascomycota</taxon>
        <taxon>Pezizomycotina</taxon>
        <taxon>Eurotiomycetes</taxon>
        <taxon>Eurotiomycetidae</taxon>
        <taxon>Eurotiales</taxon>
        <taxon>Elaphomycetaceae</taxon>
        <taxon>Elaphomyces</taxon>
    </lineage>
</organism>
<dbReference type="InterPro" id="IPR057227">
    <property type="entry name" value="DUF7905"/>
</dbReference>
<dbReference type="AlphaFoldDB" id="A0A232LVX4"/>